<dbReference type="PANTHER" id="PTHR23113:SF368">
    <property type="entry name" value="CELL DIVISION CONTROL PROTEIN 25"/>
    <property type="match status" value="1"/>
</dbReference>
<dbReference type="CDD" id="cd06224">
    <property type="entry name" value="REM"/>
    <property type="match status" value="1"/>
</dbReference>
<dbReference type="InterPro" id="IPR000651">
    <property type="entry name" value="Ras-like_Gua-exchang_fac_N"/>
</dbReference>
<sequence length="501" mass="57532">MAEPAHLRMARTGGAQGLGFDFGEMPEPPPPAAQPRLVPGVSAAEAVAPQPQKEVWIDQDDVKYETVKDDSKDQPGVIRAATLERLVERLTHEKISDPKFRKAFLLTYRSFTTPLQLIESLLFRFEPYSMTTTDDLKSKRARVIGVVKAWMEEHFYDFGEPEVQDALINFFKEVVLTMSSAGALHKKFEKKIQETEKQKAVQQVLYVKPSLEHSYFKTLGEKGWHGIDVKVFAEQMTLLESKIYCAILPKECMSWNKKDKETLAPNISAMIKQFNLFSNWVSCALVTQATLEGRVSTLKKFIDLMEALQALNNFNGMMEVLSGVNSSSVRRMKKTFSSLDAEYTKKFDKIEFLLSHKLSYKEYRHHLHNINPPCVPYMGVYLTDLTFLMDGNPDNVDGGLINFKKRRLIAEVIEEIHQYQVGYLKNESVACIQTWMAQLPNMDDDSMYRWSKRVEPKDNEVVIEELIKSEKALNSEIEEYEKKVKEMEELVKAEREKRGAK</sequence>
<name>A0A7S4PFG4_9EUKA</name>
<dbReference type="SMART" id="SM00229">
    <property type="entry name" value="RasGEFN"/>
    <property type="match status" value="1"/>
</dbReference>
<dbReference type="AlphaFoldDB" id="A0A7S4PFG4"/>
<dbReference type="EMBL" id="HBKR01035361">
    <property type="protein sequence ID" value="CAE2333442.1"/>
    <property type="molecule type" value="Transcribed_RNA"/>
</dbReference>
<proteinExistence type="predicted"/>
<dbReference type="GO" id="GO:0005085">
    <property type="term" value="F:guanyl-nucleotide exchange factor activity"/>
    <property type="evidence" value="ECO:0007669"/>
    <property type="project" value="UniProtKB-KW"/>
</dbReference>
<evidence type="ECO:0000256" key="3">
    <source>
        <dbReference type="SAM" id="Coils"/>
    </source>
</evidence>
<dbReference type="PROSITE" id="PS00720">
    <property type="entry name" value="RASGEF"/>
    <property type="match status" value="1"/>
</dbReference>
<dbReference type="PROSITE" id="PS50212">
    <property type="entry name" value="RASGEF_NTER"/>
    <property type="match status" value="1"/>
</dbReference>
<evidence type="ECO:0000256" key="1">
    <source>
        <dbReference type="ARBA" id="ARBA00022658"/>
    </source>
</evidence>
<evidence type="ECO:0000259" key="6">
    <source>
        <dbReference type="PROSITE" id="PS50212"/>
    </source>
</evidence>
<protein>
    <recommendedName>
        <fullName evidence="8">Ras-GEF domain-containing protein</fullName>
    </recommendedName>
</protein>
<dbReference type="Gene3D" id="1.10.840.10">
    <property type="entry name" value="Ras guanine-nucleotide exchange factors catalytic domain"/>
    <property type="match status" value="1"/>
</dbReference>
<evidence type="ECO:0000256" key="2">
    <source>
        <dbReference type="PROSITE-ProRule" id="PRU00168"/>
    </source>
</evidence>
<dbReference type="InterPro" id="IPR023578">
    <property type="entry name" value="Ras_GEF_dom_sf"/>
</dbReference>
<dbReference type="PANTHER" id="PTHR23113">
    <property type="entry name" value="GUANINE NUCLEOTIDE EXCHANGE FACTOR"/>
    <property type="match status" value="1"/>
</dbReference>
<dbReference type="PROSITE" id="PS50009">
    <property type="entry name" value="RASGEF_CAT"/>
    <property type="match status" value="1"/>
</dbReference>
<dbReference type="Pfam" id="PF00617">
    <property type="entry name" value="RasGEF"/>
    <property type="match status" value="1"/>
</dbReference>
<keyword evidence="3" id="KW-0175">Coiled coil</keyword>
<feature type="domain" description="N-terminal Ras-GEF" evidence="6">
    <location>
        <begin position="74"/>
        <end position="196"/>
    </location>
</feature>
<accession>A0A7S4PFG4</accession>
<dbReference type="InterPro" id="IPR001895">
    <property type="entry name" value="RASGEF_cat_dom"/>
</dbReference>
<dbReference type="GO" id="GO:0005886">
    <property type="term" value="C:plasma membrane"/>
    <property type="evidence" value="ECO:0007669"/>
    <property type="project" value="TreeGrafter"/>
</dbReference>
<evidence type="ECO:0000313" key="7">
    <source>
        <dbReference type="EMBL" id="CAE2333442.1"/>
    </source>
</evidence>
<feature type="domain" description="Ras-GEF" evidence="5">
    <location>
        <begin position="228"/>
        <end position="457"/>
    </location>
</feature>
<keyword evidence="1 2" id="KW-0344">Guanine-nucleotide releasing factor</keyword>
<dbReference type="InterPro" id="IPR008937">
    <property type="entry name" value="Ras-like_GEF"/>
</dbReference>
<evidence type="ECO:0008006" key="8">
    <source>
        <dbReference type="Google" id="ProtNLM"/>
    </source>
</evidence>
<evidence type="ECO:0000256" key="4">
    <source>
        <dbReference type="SAM" id="MobiDB-lite"/>
    </source>
</evidence>
<dbReference type="GO" id="GO:0007265">
    <property type="term" value="P:Ras protein signal transduction"/>
    <property type="evidence" value="ECO:0007669"/>
    <property type="project" value="TreeGrafter"/>
</dbReference>
<dbReference type="Gene3D" id="1.20.870.10">
    <property type="entry name" value="Son of sevenless (SoS) protein Chain: S domain 1"/>
    <property type="match status" value="1"/>
</dbReference>
<gene>
    <name evidence="7" type="ORF">NAES01612_LOCUS23149</name>
</gene>
<reference evidence="7" key="1">
    <citation type="submission" date="2021-01" db="EMBL/GenBank/DDBJ databases">
        <authorList>
            <person name="Corre E."/>
            <person name="Pelletier E."/>
            <person name="Niang G."/>
            <person name="Scheremetjew M."/>
            <person name="Finn R."/>
            <person name="Kale V."/>
            <person name="Holt S."/>
            <person name="Cochrane G."/>
            <person name="Meng A."/>
            <person name="Brown T."/>
            <person name="Cohen L."/>
        </authorList>
    </citation>
    <scope>NUCLEOTIDE SEQUENCE</scope>
    <source>
        <strain evidence="7">SoJaBio B1-5/56/2</strain>
    </source>
</reference>
<dbReference type="SMART" id="SM00147">
    <property type="entry name" value="RasGEF"/>
    <property type="match status" value="1"/>
</dbReference>
<evidence type="ECO:0000259" key="5">
    <source>
        <dbReference type="PROSITE" id="PS50009"/>
    </source>
</evidence>
<dbReference type="InterPro" id="IPR019804">
    <property type="entry name" value="Ras_G-nucl-exch_fac_CS"/>
</dbReference>
<dbReference type="InterPro" id="IPR036964">
    <property type="entry name" value="RASGEF_cat_dom_sf"/>
</dbReference>
<feature type="region of interest" description="Disordered" evidence="4">
    <location>
        <begin position="1"/>
        <end position="37"/>
    </location>
</feature>
<dbReference type="SUPFAM" id="SSF48366">
    <property type="entry name" value="Ras GEF"/>
    <property type="match status" value="1"/>
</dbReference>
<feature type="coiled-coil region" evidence="3">
    <location>
        <begin position="463"/>
        <end position="497"/>
    </location>
</feature>
<dbReference type="CDD" id="cd00155">
    <property type="entry name" value="RasGEF"/>
    <property type="match status" value="1"/>
</dbReference>
<organism evidence="7">
    <name type="scientific">Paramoeba aestuarina</name>
    <dbReference type="NCBI Taxonomy" id="180227"/>
    <lineage>
        <taxon>Eukaryota</taxon>
        <taxon>Amoebozoa</taxon>
        <taxon>Discosea</taxon>
        <taxon>Flabellinia</taxon>
        <taxon>Dactylopodida</taxon>
        <taxon>Paramoebidae</taxon>
        <taxon>Paramoeba</taxon>
    </lineage>
</organism>
<dbReference type="Pfam" id="PF00618">
    <property type="entry name" value="RasGEF_N"/>
    <property type="match status" value="1"/>
</dbReference>